<feature type="compositionally biased region" description="Low complexity" evidence="1">
    <location>
        <begin position="48"/>
        <end position="65"/>
    </location>
</feature>
<feature type="region of interest" description="Disordered" evidence="1">
    <location>
        <begin position="19"/>
        <end position="115"/>
    </location>
</feature>
<feature type="compositionally biased region" description="Polar residues" evidence="1">
    <location>
        <begin position="381"/>
        <end position="393"/>
    </location>
</feature>
<dbReference type="AlphaFoldDB" id="A0A9X2FDR9"/>
<keyword evidence="2" id="KW-0732">Signal</keyword>
<protein>
    <submittedName>
        <fullName evidence="3">Uncharacterized protein</fullName>
    </submittedName>
</protein>
<reference evidence="3" key="1">
    <citation type="submission" date="2022-06" db="EMBL/GenBank/DDBJ databases">
        <title>Aeoliella straminimaris, a novel planctomycete from sediments.</title>
        <authorList>
            <person name="Vitorino I.R."/>
            <person name="Lage O.M."/>
        </authorList>
    </citation>
    <scope>NUCLEOTIDE SEQUENCE</scope>
    <source>
        <strain evidence="3">ICT_H6.2</strain>
    </source>
</reference>
<comment type="caution">
    <text evidence="3">The sequence shown here is derived from an EMBL/GenBank/DDBJ whole genome shotgun (WGS) entry which is preliminary data.</text>
</comment>
<feature type="compositionally biased region" description="Polar residues" evidence="1">
    <location>
        <begin position="88"/>
        <end position="103"/>
    </location>
</feature>
<feature type="region of interest" description="Disordered" evidence="1">
    <location>
        <begin position="356"/>
        <end position="397"/>
    </location>
</feature>
<name>A0A9X2FDR9_9BACT</name>
<evidence type="ECO:0000313" key="3">
    <source>
        <dbReference type="EMBL" id="MCO6046353.1"/>
    </source>
</evidence>
<organism evidence="3 4">
    <name type="scientific">Aeoliella straminimaris</name>
    <dbReference type="NCBI Taxonomy" id="2954799"/>
    <lineage>
        <taxon>Bacteria</taxon>
        <taxon>Pseudomonadati</taxon>
        <taxon>Planctomycetota</taxon>
        <taxon>Planctomycetia</taxon>
        <taxon>Pirellulales</taxon>
        <taxon>Lacipirellulaceae</taxon>
        <taxon>Aeoliella</taxon>
    </lineage>
</organism>
<dbReference type="RefSeq" id="WP_252854465.1">
    <property type="nucleotide sequence ID" value="NZ_JAMXLR010000072.1"/>
</dbReference>
<dbReference type="Proteomes" id="UP001155241">
    <property type="component" value="Unassembled WGS sequence"/>
</dbReference>
<gene>
    <name evidence="3" type="ORF">NG895_20835</name>
</gene>
<dbReference type="EMBL" id="JAMXLR010000072">
    <property type="protein sequence ID" value="MCO6046353.1"/>
    <property type="molecule type" value="Genomic_DNA"/>
</dbReference>
<keyword evidence="4" id="KW-1185">Reference proteome</keyword>
<accession>A0A9X2FDR9</accession>
<feature type="chain" id="PRO_5040949986" evidence="2">
    <location>
        <begin position="18"/>
        <end position="428"/>
    </location>
</feature>
<evidence type="ECO:0000313" key="4">
    <source>
        <dbReference type="Proteomes" id="UP001155241"/>
    </source>
</evidence>
<feature type="signal peptide" evidence="2">
    <location>
        <begin position="1"/>
        <end position="17"/>
    </location>
</feature>
<sequence>MRLLAALLLLPASVAWSQDRYSRQPVGPPPDPNGGGATAASDMRDLLGGFESPPGGQGGSQPASELPAAQPLDSPGTAQPSQPPVGTPPNTYTGEPSYGTSASAAAEPPARTSATVDTDYAKRLMDSALTPPSNTQLSGTPVFLPEVVAPVGSRSEQSECIGAYWDLCSAVSDYYLSLREQNDLQNLVARGGQTPLLQQALSKLEKRRDTALSAARASQRRLASLMNRDQSAPLPLPGDMPLCAGYHTRYSQYFPTDNSPEAAELNQLLPLRHAELLESAAAVSQAEKYFNSIADRPMNDQGVELLMQLEGLALKRRAFVQIARDYNKRVARYTELARPGDVGANRLVSMLIKTNGSVASRTSSPTRPSLRDRSESAPPHTFQQDANPLNSTAPRLDEEVMTTSGEEPNMVEKIAPGEVSVLRRRNAE</sequence>
<evidence type="ECO:0000256" key="1">
    <source>
        <dbReference type="SAM" id="MobiDB-lite"/>
    </source>
</evidence>
<evidence type="ECO:0000256" key="2">
    <source>
        <dbReference type="SAM" id="SignalP"/>
    </source>
</evidence>
<proteinExistence type="predicted"/>